<evidence type="ECO:0000313" key="2">
    <source>
        <dbReference type="EMBL" id="RQP24961.1"/>
    </source>
</evidence>
<dbReference type="EMBL" id="QUSW01000002">
    <property type="protein sequence ID" value="RQP24961.1"/>
    <property type="molecule type" value="Genomic_DNA"/>
</dbReference>
<protein>
    <submittedName>
        <fullName evidence="2">Uncharacterized protein</fullName>
    </submittedName>
</protein>
<evidence type="ECO:0000313" key="3">
    <source>
        <dbReference type="Proteomes" id="UP000267464"/>
    </source>
</evidence>
<keyword evidence="3" id="KW-1185">Reference proteome</keyword>
<comment type="caution">
    <text evidence="2">The sequence shown here is derived from an EMBL/GenBank/DDBJ whole genome shotgun (WGS) entry which is preliminary data.</text>
</comment>
<dbReference type="Proteomes" id="UP000267464">
    <property type="component" value="Unassembled WGS sequence"/>
</dbReference>
<dbReference type="OrthoDB" id="9152588at2"/>
<sequence>MRRQRGATLIQALLAFAVLSLGVLGTAKLQAQLRRLADIARQQSEAVRLAQEDMESTRAAASPASGSRSIAPGADRAGNTSFTLVRNVATGGGLRSTEVLVSWPDRGGTTQRVALQSIIDDTPVALSAALQMRRDAPTLRPANGRAISIPAFARNLGDGRSAFKPNEAGTIALVMDNTTGLVTARCDSVRSDITTRDLDVSRLGTCTSIRGLMLSGAVRFSLGTAPDARRPRDKSQPLDMQLVLTDPLRADRPLCITEQHERDVSYHCVVFTLPWSGRSEIVPIGWTLGTGSTDLKACRYTADQDGSGAVDSNLEHPDEYKHVDRALMQQNFLIVTGDQPCPAPARASGEFADFATVQHQP</sequence>
<feature type="compositionally biased region" description="Low complexity" evidence="1">
    <location>
        <begin position="58"/>
        <end position="74"/>
    </location>
</feature>
<accession>A0A3N7HVF7</accession>
<reference evidence="2 3" key="2">
    <citation type="submission" date="2018-12" db="EMBL/GenBank/DDBJ databases">
        <title>Rhizobacter gummiphilus sp. nov., a rubber-degrading bacterium isolated from the soil of a botanical garden in Japan.</title>
        <authorList>
            <person name="Shunsuke S.S."/>
        </authorList>
    </citation>
    <scope>NUCLEOTIDE SEQUENCE [LARGE SCALE GENOMIC DNA]</scope>
    <source>
        <strain evidence="2 3">S-16</strain>
    </source>
</reference>
<feature type="region of interest" description="Disordered" evidence="1">
    <location>
        <begin position="50"/>
        <end position="76"/>
    </location>
</feature>
<evidence type="ECO:0000256" key="1">
    <source>
        <dbReference type="SAM" id="MobiDB-lite"/>
    </source>
</evidence>
<organism evidence="2 3">
    <name type="scientific">Piscinibacter terrae</name>
    <dbReference type="NCBI Taxonomy" id="2496871"/>
    <lineage>
        <taxon>Bacteria</taxon>
        <taxon>Pseudomonadati</taxon>
        <taxon>Pseudomonadota</taxon>
        <taxon>Betaproteobacteria</taxon>
        <taxon>Burkholderiales</taxon>
        <taxon>Sphaerotilaceae</taxon>
        <taxon>Piscinibacter</taxon>
    </lineage>
</organism>
<gene>
    <name evidence="2" type="ORF">DZC73_08845</name>
</gene>
<proteinExistence type="predicted"/>
<reference evidence="2 3" key="1">
    <citation type="submission" date="2018-08" db="EMBL/GenBank/DDBJ databases">
        <authorList>
            <person name="Khan S.A."/>
            <person name="Jeon C.O."/>
            <person name="Chun B.H."/>
            <person name="Jeong S.E."/>
        </authorList>
    </citation>
    <scope>NUCLEOTIDE SEQUENCE [LARGE SCALE GENOMIC DNA]</scope>
    <source>
        <strain evidence="2 3">S-16</strain>
    </source>
</reference>
<name>A0A3N7HVF7_9BURK</name>
<dbReference type="RefSeq" id="WP_124539868.1">
    <property type="nucleotide sequence ID" value="NZ_QUSW01000002.1"/>
</dbReference>
<dbReference type="AlphaFoldDB" id="A0A3N7HVF7"/>